<dbReference type="SUPFAM" id="SSF52096">
    <property type="entry name" value="ClpP/crotonase"/>
    <property type="match status" value="1"/>
</dbReference>
<dbReference type="GO" id="GO:0004252">
    <property type="term" value="F:serine-type endopeptidase activity"/>
    <property type="evidence" value="ECO:0007669"/>
    <property type="project" value="InterPro"/>
</dbReference>
<evidence type="ECO:0000259" key="12">
    <source>
        <dbReference type="Pfam" id="PF08496"/>
    </source>
</evidence>
<evidence type="ECO:0000256" key="6">
    <source>
        <dbReference type="ARBA" id="ARBA00022801"/>
    </source>
</evidence>
<evidence type="ECO:0000256" key="3">
    <source>
        <dbReference type="ARBA" id="ARBA00022475"/>
    </source>
</evidence>
<evidence type="ECO:0000259" key="11">
    <source>
        <dbReference type="Pfam" id="PF01343"/>
    </source>
</evidence>
<accession>A0A7S4B0Z6</accession>
<protein>
    <recommendedName>
        <fullName evidence="14">Peptidase S49 domain-containing protein</fullName>
    </recommendedName>
</protein>
<feature type="domain" description="Peptidase S49" evidence="11">
    <location>
        <begin position="325"/>
        <end position="471"/>
    </location>
</feature>
<keyword evidence="3" id="KW-1003">Cell membrane</keyword>
<comment type="similarity">
    <text evidence="2">Belongs to the peptidase S49 family.</text>
</comment>
<dbReference type="Gene3D" id="3.90.226.10">
    <property type="entry name" value="2-enoyl-CoA Hydratase, Chain A, domain 1"/>
    <property type="match status" value="1"/>
</dbReference>
<evidence type="ECO:0008006" key="14">
    <source>
        <dbReference type="Google" id="ProtNLM"/>
    </source>
</evidence>
<keyword evidence="7" id="KW-0720">Serine protease</keyword>
<evidence type="ECO:0000256" key="4">
    <source>
        <dbReference type="ARBA" id="ARBA00022670"/>
    </source>
</evidence>
<dbReference type="InterPro" id="IPR013703">
    <property type="entry name" value="Peptidase_S49_N_proteobac"/>
</dbReference>
<evidence type="ECO:0000256" key="5">
    <source>
        <dbReference type="ARBA" id="ARBA00022692"/>
    </source>
</evidence>
<evidence type="ECO:0000256" key="7">
    <source>
        <dbReference type="ARBA" id="ARBA00022825"/>
    </source>
</evidence>
<gene>
    <name evidence="13" type="ORF">PCAR00345_LOCUS2774</name>
</gene>
<keyword evidence="4" id="KW-0645">Protease</keyword>
<evidence type="ECO:0000256" key="8">
    <source>
        <dbReference type="ARBA" id="ARBA00022989"/>
    </source>
</evidence>
<keyword evidence="9" id="KW-0472">Membrane</keyword>
<evidence type="ECO:0000313" key="13">
    <source>
        <dbReference type="EMBL" id="CAE0750189.1"/>
    </source>
</evidence>
<feature type="domain" description="Peptidase S49 N-terminal proteobacteria" evidence="12">
    <location>
        <begin position="233"/>
        <end position="318"/>
    </location>
</feature>
<dbReference type="Gene3D" id="6.20.330.10">
    <property type="match status" value="1"/>
</dbReference>
<dbReference type="Pfam" id="PF01343">
    <property type="entry name" value="Peptidase_S49"/>
    <property type="match status" value="1"/>
</dbReference>
<keyword evidence="6" id="KW-0378">Hydrolase</keyword>
<dbReference type="InterPro" id="IPR002142">
    <property type="entry name" value="Peptidase_S49"/>
</dbReference>
<dbReference type="EMBL" id="HBIZ01004908">
    <property type="protein sequence ID" value="CAE0750189.1"/>
    <property type="molecule type" value="Transcribed_RNA"/>
</dbReference>
<comment type="subcellular location">
    <subcellularLocation>
        <location evidence="1">Cell membrane</location>
    </subcellularLocation>
</comment>
<evidence type="ECO:0000256" key="10">
    <source>
        <dbReference type="SAM" id="MobiDB-lite"/>
    </source>
</evidence>
<evidence type="ECO:0000256" key="9">
    <source>
        <dbReference type="ARBA" id="ARBA00023136"/>
    </source>
</evidence>
<proteinExistence type="inferred from homology"/>
<dbReference type="GO" id="GO:0005886">
    <property type="term" value="C:plasma membrane"/>
    <property type="evidence" value="ECO:0007669"/>
    <property type="project" value="UniProtKB-SubCell"/>
</dbReference>
<evidence type="ECO:0000256" key="2">
    <source>
        <dbReference type="ARBA" id="ARBA00008683"/>
    </source>
</evidence>
<sequence length="570" mass="61141">MMRSAHGLQRAMQRARAFRSHASHPCYASPGARATPQTAAAITHPRRCTSSQTAGTDSPSEPELLPMTSEPSECKSEGHRTDRREHLYKALEVNENPFRSMKFLASGVACIGSGAVVLAAHHIERIWPFLPDIGGGALILAGAVLLRMQRSKSAEKDGEGNLRLPAKKNVDGLILEAVPFFHPKHPATKLAGAVPSKLGRVDNLLDEAALLTEAKRDIEGDKAARALTERVRTELSAGDSPRRIRQRLQPRVWVIDFDTRASLTRPAASVNQSRLRTDTLRAQVDLLLDIASPFDTVVVRITSPGGSVSEYGLASAQLARLKAGGVRTVACVDLVAASGGYMLAAAAGHIVAAPFAFIGSIGVVGGSPNVHRLLEKSGVEYLERTAGKFKRSVNMLTPNTTEGIAKFEQELEEIHVAFKDHLVSQRPRLASCIDDVSTGEAWLATKAHALGLVDRVMSSDEFLRIKSTEAEVFLLRVQETKKRPGILKALGQSLETVQGLAQTARSVASWGLSHMSLTQWLDTTRADPAGLTQPTGLARAPAAAHTMRLRNGVVAGDIDAVGANSVRSGQ</sequence>
<dbReference type="InterPro" id="IPR047272">
    <property type="entry name" value="S49_SppA_C"/>
</dbReference>
<reference evidence="13" key="1">
    <citation type="submission" date="2021-01" db="EMBL/GenBank/DDBJ databases">
        <authorList>
            <person name="Corre E."/>
            <person name="Pelletier E."/>
            <person name="Niang G."/>
            <person name="Scheremetjew M."/>
            <person name="Finn R."/>
            <person name="Kale V."/>
            <person name="Holt S."/>
            <person name="Cochrane G."/>
            <person name="Meng A."/>
            <person name="Brown T."/>
            <person name="Cohen L."/>
        </authorList>
    </citation>
    <scope>NUCLEOTIDE SEQUENCE</scope>
    <source>
        <strain evidence="13">CCMP645</strain>
    </source>
</reference>
<dbReference type="Pfam" id="PF08496">
    <property type="entry name" value="Peptidase_S49_N"/>
    <property type="match status" value="1"/>
</dbReference>
<feature type="region of interest" description="Disordered" evidence="10">
    <location>
        <begin position="22"/>
        <end position="81"/>
    </location>
</feature>
<feature type="compositionally biased region" description="Polar residues" evidence="10">
    <location>
        <begin position="48"/>
        <end position="59"/>
    </location>
</feature>
<dbReference type="PANTHER" id="PTHR42987:SF4">
    <property type="entry name" value="PROTEASE SOHB-RELATED"/>
    <property type="match status" value="1"/>
</dbReference>
<evidence type="ECO:0000256" key="1">
    <source>
        <dbReference type="ARBA" id="ARBA00004236"/>
    </source>
</evidence>
<dbReference type="AlphaFoldDB" id="A0A7S4B0Z6"/>
<organism evidence="13">
    <name type="scientific">Chrysotila carterae</name>
    <name type="common">Marine alga</name>
    <name type="synonym">Syracosphaera carterae</name>
    <dbReference type="NCBI Taxonomy" id="13221"/>
    <lineage>
        <taxon>Eukaryota</taxon>
        <taxon>Haptista</taxon>
        <taxon>Haptophyta</taxon>
        <taxon>Prymnesiophyceae</taxon>
        <taxon>Isochrysidales</taxon>
        <taxon>Isochrysidaceae</taxon>
        <taxon>Chrysotila</taxon>
    </lineage>
</organism>
<keyword evidence="5" id="KW-0812">Transmembrane</keyword>
<dbReference type="GO" id="GO:0006508">
    <property type="term" value="P:proteolysis"/>
    <property type="evidence" value="ECO:0007669"/>
    <property type="project" value="UniProtKB-KW"/>
</dbReference>
<dbReference type="InterPro" id="IPR029045">
    <property type="entry name" value="ClpP/crotonase-like_dom_sf"/>
</dbReference>
<keyword evidence="8" id="KW-1133">Transmembrane helix</keyword>
<dbReference type="PANTHER" id="PTHR42987">
    <property type="entry name" value="PEPTIDASE S49"/>
    <property type="match status" value="1"/>
</dbReference>
<name>A0A7S4B0Z6_CHRCT</name>
<dbReference type="CDD" id="cd07023">
    <property type="entry name" value="S49_Sppa_N_C"/>
    <property type="match status" value="1"/>
</dbReference>
<feature type="compositionally biased region" description="Basic and acidic residues" evidence="10">
    <location>
        <begin position="72"/>
        <end position="81"/>
    </location>
</feature>